<keyword evidence="2" id="KW-0479">Metal-binding</keyword>
<evidence type="ECO:0000256" key="8">
    <source>
        <dbReference type="ARBA" id="ARBA00038940"/>
    </source>
</evidence>
<reference evidence="14" key="1">
    <citation type="submission" date="2021-01" db="EMBL/GenBank/DDBJ databases">
        <authorList>
            <person name="Corre E."/>
            <person name="Pelletier E."/>
            <person name="Niang G."/>
            <person name="Scheremetjew M."/>
            <person name="Finn R."/>
            <person name="Kale V."/>
            <person name="Holt S."/>
            <person name="Cochrane G."/>
            <person name="Meng A."/>
            <person name="Brown T."/>
            <person name="Cohen L."/>
        </authorList>
    </citation>
    <scope>NUCLEOTIDE SEQUENCE</scope>
    <source>
        <strain evidence="14">CCMP2084</strain>
    </source>
</reference>
<evidence type="ECO:0000256" key="2">
    <source>
        <dbReference type="ARBA" id="ARBA00022723"/>
    </source>
</evidence>
<feature type="compositionally biased region" description="Basic residues" evidence="12">
    <location>
        <begin position="272"/>
        <end position="282"/>
    </location>
</feature>
<feature type="compositionally biased region" description="Polar residues" evidence="12">
    <location>
        <begin position="292"/>
        <end position="307"/>
    </location>
</feature>
<dbReference type="GO" id="GO:0046872">
    <property type="term" value="F:metal ion binding"/>
    <property type="evidence" value="ECO:0007669"/>
    <property type="project" value="UniProtKB-KW"/>
</dbReference>
<dbReference type="PANTHER" id="PTHR46516:SF1">
    <property type="entry name" value="TRNA-SPECIFIC ADENOSINE DEAMINASE 1"/>
    <property type="match status" value="1"/>
</dbReference>
<dbReference type="PROSITE" id="PS50141">
    <property type="entry name" value="A_DEAMIN_EDITASE"/>
    <property type="match status" value="1"/>
</dbReference>
<feature type="region of interest" description="Disordered" evidence="12">
    <location>
        <begin position="708"/>
        <end position="738"/>
    </location>
</feature>
<feature type="region of interest" description="Disordered" evidence="12">
    <location>
        <begin position="558"/>
        <end position="614"/>
    </location>
</feature>
<protein>
    <recommendedName>
        <fullName evidence="9">tRNA-specific adenosine deaminase 1</fullName>
        <ecNumber evidence="8">3.5.4.34</ecNumber>
    </recommendedName>
    <alternativeName>
        <fullName evidence="10">tRNA-specific adenosine-37 deaminase</fullName>
    </alternativeName>
</protein>
<comment type="cofactor">
    <cofactor evidence="5">
        <name>1D-myo-inositol hexakisphosphate</name>
        <dbReference type="ChEBI" id="CHEBI:58130"/>
    </cofactor>
</comment>
<evidence type="ECO:0000256" key="6">
    <source>
        <dbReference type="ARBA" id="ARBA00037784"/>
    </source>
</evidence>
<feature type="compositionally biased region" description="Polar residues" evidence="12">
    <location>
        <begin position="714"/>
        <end position="734"/>
    </location>
</feature>
<dbReference type="EC" id="3.5.4.34" evidence="8"/>
<name>A0A7S2U6Z4_9STRA</name>
<dbReference type="EMBL" id="HBHQ01001152">
    <property type="protein sequence ID" value="CAD9808911.1"/>
    <property type="molecule type" value="Transcribed_RNA"/>
</dbReference>
<dbReference type="SMART" id="SM00552">
    <property type="entry name" value="ADEAMc"/>
    <property type="match status" value="1"/>
</dbReference>
<feature type="region of interest" description="Disordered" evidence="12">
    <location>
        <begin position="407"/>
        <end position="432"/>
    </location>
</feature>
<feature type="compositionally biased region" description="Polar residues" evidence="12">
    <location>
        <begin position="413"/>
        <end position="427"/>
    </location>
</feature>
<evidence type="ECO:0000256" key="5">
    <source>
        <dbReference type="ARBA" id="ARBA00037026"/>
    </source>
</evidence>
<feature type="region of interest" description="Disordered" evidence="12">
    <location>
        <begin position="262"/>
        <end position="282"/>
    </location>
</feature>
<evidence type="ECO:0000256" key="9">
    <source>
        <dbReference type="ARBA" id="ARBA00040502"/>
    </source>
</evidence>
<feature type="compositionally biased region" description="Polar residues" evidence="12">
    <location>
        <begin position="262"/>
        <end position="271"/>
    </location>
</feature>
<evidence type="ECO:0000313" key="14">
    <source>
        <dbReference type="EMBL" id="CAD9808911.1"/>
    </source>
</evidence>
<dbReference type="PANTHER" id="PTHR46516">
    <property type="entry name" value="TRNA-SPECIFIC ADENOSINE DEAMINASE 1"/>
    <property type="match status" value="1"/>
</dbReference>
<dbReference type="GO" id="GO:0003723">
    <property type="term" value="F:RNA binding"/>
    <property type="evidence" value="ECO:0007669"/>
    <property type="project" value="InterPro"/>
</dbReference>
<feature type="domain" description="A to I editase" evidence="13">
    <location>
        <begin position="77"/>
        <end position="411"/>
    </location>
</feature>
<comment type="similarity">
    <text evidence="7">Belongs to the ADAT1 family.</text>
</comment>
<feature type="region of interest" description="Disordered" evidence="12">
    <location>
        <begin position="319"/>
        <end position="340"/>
    </location>
</feature>
<proteinExistence type="inferred from homology"/>
<evidence type="ECO:0000256" key="10">
    <source>
        <dbReference type="ARBA" id="ARBA00041760"/>
    </source>
</evidence>
<dbReference type="GO" id="GO:0008033">
    <property type="term" value="P:tRNA processing"/>
    <property type="evidence" value="ECO:0007669"/>
    <property type="project" value="UniProtKB-KW"/>
</dbReference>
<comment type="function">
    <text evidence="6">Specifically deaminates adenosine-37 to inosine in tRNA-Ala.</text>
</comment>
<dbReference type="InterPro" id="IPR002466">
    <property type="entry name" value="A_deamin"/>
</dbReference>
<evidence type="ECO:0000256" key="12">
    <source>
        <dbReference type="SAM" id="MobiDB-lite"/>
    </source>
</evidence>
<feature type="compositionally biased region" description="Polar residues" evidence="12">
    <location>
        <begin position="558"/>
        <end position="569"/>
    </location>
</feature>
<organism evidence="14">
    <name type="scientific">Attheya septentrionalis</name>
    <dbReference type="NCBI Taxonomy" id="420275"/>
    <lineage>
        <taxon>Eukaryota</taxon>
        <taxon>Sar</taxon>
        <taxon>Stramenopiles</taxon>
        <taxon>Ochrophyta</taxon>
        <taxon>Bacillariophyta</taxon>
        <taxon>Coscinodiscophyceae</taxon>
        <taxon>Chaetocerotophycidae</taxon>
        <taxon>Chaetocerotales</taxon>
        <taxon>Attheyaceae</taxon>
        <taxon>Attheya</taxon>
    </lineage>
</organism>
<feature type="region of interest" description="Disordered" evidence="12">
    <location>
        <begin position="292"/>
        <end position="311"/>
    </location>
</feature>
<keyword evidence="4" id="KW-0862">Zinc</keyword>
<evidence type="ECO:0000256" key="7">
    <source>
        <dbReference type="ARBA" id="ARBA00038326"/>
    </source>
</evidence>
<evidence type="ECO:0000256" key="4">
    <source>
        <dbReference type="ARBA" id="ARBA00022833"/>
    </source>
</evidence>
<dbReference type="GO" id="GO:0043829">
    <property type="term" value="F:tRNA-specific adenosine-37 deaminase activity"/>
    <property type="evidence" value="ECO:0007669"/>
    <property type="project" value="UniProtKB-EC"/>
</dbReference>
<evidence type="ECO:0000256" key="1">
    <source>
        <dbReference type="ARBA" id="ARBA00022694"/>
    </source>
</evidence>
<feature type="compositionally biased region" description="Basic and acidic residues" evidence="12">
    <location>
        <begin position="573"/>
        <end position="589"/>
    </location>
</feature>
<keyword evidence="3" id="KW-0378">Hydrolase</keyword>
<evidence type="ECO:0000256" key="11">
    <source>
        <dbReference type="ARBA" id="ARBA00047635"/>
    </source>
</evidence>
<comment type="catalytic activity">
    <reaction evidence="11">
        <text>adenosine(37) in tRNA(Ala) + H2O + H(+) = inosine(37) in tRNA(Ala) + NH4(+)</text>
        <dbReference type="Rhea" id="RHEA:50968"/>
        <dbReference type="Rhea" id="RHEA-COMP:12855"/>
        <dbReference type="Rhea" id="RHEA-COMP:12856"/>
        <dbReference type="ChEBI" id="CHEBI:15377"/>
        <dbReference type="ChEBI" id="CHEBI:15378"/>
        <dbReference type="ChEBI" id="CHEBI:28938"/>
        <dbReference type="ChEBI" id="CHEBI:74411"/>
        <dbReference type="ChEBI" id="CHEBI:82852"/>
        <dbReference type="EC" id="3.5.4.34"/>
    </reaction>
</comment>
<evidence type="ECO:0000259" key="13">
    <source>
        <dbReference type="PROSITE" id="PS50141"/>
    </source>
</evidence>
<sequence>MSSSSSSVEDHGGRDREEMVLPLHEQVAKCAVDHYERVLPSQKGKPQRGREWTVYAAIVATSSSSSIITSGDCWVVSCATGSKCTAVDAAVSQQFPFLSGGRENNDQRQQRGRGRGLVLHDSHAEILARRGLMRVLWDEIEIMQHCSTTTKDDCTQRIMAHDNSIPVPPNTPPSTTGTVTVTADTITRQLLRRMDPTNTNGENDTGSRPDLLFALKEDIQLHLYVSDSPCGDASIYAIRPEHDPSQNQTPHYDQQELVGTTNNRMTTTPHSNHQHPPHGQHIHHTGAKIIVSQKTQQHHASNNNSGPSHRLAVLPQTSASTRDGDMDGKGGGCAGVAREPNEQILGALRTKSGRSNLPAHLRSTSMSCSDKLVRWGILGLQGSLLSRYIPHAIRLTSLCIAHDLRTTPHIDNRPSSSPLPTTMTKQDTGNDDDDNFVVVHPPKHNNAQQEALDRAIPHRIQSILTLLRSQHDHVEQSSSIVLNHKDDHPPENYDSFVQTFVNSIEIPSMHIVQEQCLDGKTYTQEQQQQLLQKKAHQDIHNNTAMPKKHVEPHKLVVQSTVPPTSTQGTLDGGKGDQKRKSVIDNDNKETITVAEGPPMKRQKKNQQQPQKSAMCSPCGISLNWQQPTTVAVKHNIGGGVGGSHQNMTKKDAMLRSLEMTVGAKGVKHGKKPKSWEYAIQHSASRLSRWAFLNNHFLTMSHALRISMDLPNSPPSQSNNKTTSLPNTSNGTGSEIASPPQKAITDLASNAIASSPSQNDSYQTIKESCVPKHLCRLRDEILQTRGPLAGWFVNSHEHDFHCNH</sequence>
<gene>
    <name evidence="14" type="ORF">ASEP1449_LOCUS733</name>
</gene>
<keyword evidence="1" id="KW-0819">tRNA processing</keyword>
<evidence type="ECO:0000256" key="3">
    <source>
        <dbReference type="ARBA" id="ARBA00022801"/>
    </source>
</evidence>
<dbReference type="AlphaFoldDB" id="A0A7S2U6Z4"/>
<accession>A0A7S2U6Z4</accession>
<dbReference type="Pfam" id="PF02137">
    <property type="entry name" value="A_deamin"/>
    <property type="match status" value="2"/>
</dbReference>